<dbReference type="EMBL" id="CT868096">
    <property type="protein sequence ID" value="CAK71261.1"/>
    <property type="molecule type" value="Genomic_DNA"/>
</dbReference>
<dbReference type="HOGENOM" id="CLU_2338088_0_0_1"/>
<dbReference type="RefSeq" id="XP_001438658.1">
    <property type="nucleotide sequence ID" value="XM_001438621.1"/>
</dbReference>
<evidence type="ECO:0000313" key="2">
    <source>
        <dbReference type="Proteomes" id="UP000000600"/>
    </source>
</evidence>
<sequence>MGQICKLPSVTESIQYEDSNDKGPQTQDQQQQEQILNSNQLNTVPNQYSLQLSCNQEFGIPQFGQKMHSLQDSCFTPEFLGISQPFQQQVNIYQQQF</sequence>
<protein>
    <submittedName>
        <fullName evidence="1">Uncharacterized protein</fullName>
    </submittedName>
</protein>
<dbReference type="GeneID" id="5024443"/>
<dbReference type="KEGG" id="ptm:GSPATT00000974001"/>
<organism evidence="1 2">
    <name type="scientific">Paramecium tetraurelia</name>
    <dbReference type="NCBI Taxonomy" id="5888"/>
    <lineage>
        <taxon>Eukaryota</taxon>
        <taxon>Sar</taxon>
        <taxon>Alveolata</taxon>
        <taxon>Ciliophora</taxon>
        <taxon>Intramacronucleata</taxon>
        <taxon>Oligohymenophorea</taxon>
        <taxon>Peniculida</taxon>
        <taxon>Parameciidae</taxon>
        <taxon>Paramecium</taxon>
    </lineage>
</organism>
<name>A0CKE4_PARTE</name>
<accession>A0CKE4</accession>
<keyword evidence="2" id="KW-1185">Reference proteome</keyword>
<proteinExistence type="predicted"/>
<dbReference type="InParanoid" id="A0CKE4"/>
<reference evidence="1 2" key="1">
    <citation type="journal article" date="2006" name="Nature">
        <title>Global trends of whole-genome duplications revealed by the ciliate Paramecium tetraurelia.</title>
        <authorList>
            <consortium name="Genoscope"/>
            <person name="Aury J.-M."/>
            <person name="Jaillon O."/>
            <person name="Duret L."/>
            <person name="Noel B."/>
            <person name="Jubin C."/>
            <person name="Porcel B.M."/>
            <person name="Segurens B."/>
            <person name="Daubin V."/>
            <person name="Anthouard V."/>
            <person name="Aiach N."/>
            <person name="Arnaiz O."/>
            <person name="Billaut A."/>
            <person name="Beisson J."/>
            <person name="Blanc I."/>
            <person name="Bouhouche K."/>
            <person name="Camara F."/>
            <person name="Duharcourt S."/>
            <person name="Guigo R."/>
            <person name="Gogendeau D."/>
            <person name="Katinka M."/>
            <person name="Keller A.-M."/>
            <person name="Kissmehl R."/>
            <person name="Klotz C."/>
            <person name="Koll F."/>
            <person name="Le Moue A."/>
            <person name="Lepere C."/>
            <person name="Malinsky S."/>
            <person name="Nowacki M."/>
            <person name="Nowak J.K."/>
            <person name="Plattner H."/>
            <person name="Poulain J."/>
            <person name="Ruiz F."/>
            <person name="Serrano V."/>
            <person name="Zagulski M."/>
            <person name="Dessen P."/>
            <person name="Betermier M."/>
            <person name="Weissenbach J."/>
            <person name="Scarpelli C."/>
            <person name="Schachter V."/>
            <person name="Sperling L."/>
            <person name="Meyer E."/>
            <person name="Cohen J."/>
            <person name="Wincker P."/>
        </authorList>
    </citation>
    <scope>NUCLEOTIDE SEQUENCE [LARGE SCALE GENOMIC DNA]</scope>
    <source>
        <strain evidence="1 2">Stock d4-2</strain>
    </source>
</reference>
<dbReference type="AlphaFoldDB" id="A0CKE4"/>
<dbReference type="Proteomes" id="UP000000600">
    <property type="component" value="Unassembled WGS sequence"/>
</dbReference>
<gene>
    <name evidence="1" type="ORF">GSPATT00000974001</name>
</gene>
<evidence type="ECO:0000313" key="1">
    <source>
        <dbReference type="EMBL" id="CAK71261.1"/>
    </source>
</evidence>